<comment type="caution">
    <text evidence="1">The sequence shown here is derived from an EMBL/GenBank/DDBJ whole genome shotgun (WGS) entry which is preliminary data.</text>
</comment>
<name>A0ABW8PCP8_9FLAO</name>
<evidence type="ECO:0000313" key="2">
    <source>
        <dbReference type="Proteomes" id="UP001621706"/>
    </source>
</evidence>
<proteinExistence type="predicted"/>
<gene>
    <name evidence="1" type="ORF">V3I07_15170</name>
</gene>
<accession>A0ABW8PCP8</accession>
<dbReference type="RefSeq" id="WP_088401357.1">
    <property type="nucleotide sequence ID" value="NZ_JAZGZP010000057.1"/>
</dbReference>
<sequence length="159" mass="19010">METIEFKNKVNKLQIIPLHGNDVFYIGMPLQDLNTILWNHYALYGEQNNYGYCLFYHIQLANSIRISLDIIKQQVYRIEFLREYKGFYYSIGIGSTIKELCDLRNDIFFDEQYVLVGKYPYDFIIEIDNLDNTIYNLSDVYSNRITKIIVENKVFRNDK</sequence>
<reference evidence="1 2" key="1">
    <citation type="submission" date="2024-02" db="EMBL/GenBank/DDBJ databases">
        <title>Comparative Genomic Analysis of Flavobacterium Species Causing Columnaris Disease of Freshwater Fish in Thailand: Insights into Virulence and Resistance Mechanisms.</title>
        <authorList>
            <person name="Nguyen D."/>
            <person name="Chokmangmeepisarn P."/>
            <person name="Khianchaikhan K."/>
            <person name="Morishita M."/>
            <person name="Bunnoy A."/>
            <person name="Rodkhum C."/>
        </authorList>
    </citation>
    <scope>NUCLEOTIDE SEQUENCE [LARGE SCALE GENOMIC DNA]</scope>
    <source>
        <strain evidence="1 2">CNRT2201</strain>
    </source>
</reference>
<keyword evidence="2" id="KW-1185">Reference proteome</keyword>
<organism evidence="1 2">
    <name type="scientific">Flavobacterium oreochromis</name>
    <dbReference type="NCBI Taxonomy" id="2906078"/>
    <lineage>
        <taxon>Bacteria</taxon>
        <taxon>Pseudomonadati</taxon>
        <taxon>Bacteroidota</taxon>
        <taxon>Flavobacteriia</taxon>
        <taxon>Flavobacteriales</taxon>
        <taxon>Flavobacteriaceae</taxon>
        <taxon>Flavobacterium</taxon>
    </lineage>
</organism>
<protein>
    <recommendedName>
        <fullName evidence="3">IPExxxVDY family protein</fullName>
    </recommendedName>
</protein>
<dbReference type="Proteomes" id="UP001621706">
    <property type="component" value="Unassembled WGS sequence"/>
</dbReference>
<evidence type="ECO:0008006" key="3">
    <source>
        <dbReference type="Google" id="ProtNLM"/>
    </source>
</evidence>
<dbReference type="EMBL" id="JAZGZP010000057">
    <property type="protein sequence ID" value="MFK7002218.1"/>
    <property type="molecule type" value="Genomic_DNA"/>
</dbReference>
<evidence type="ECO:0000313" key="1">
    <source>
        <dbReference type="EMBL" id="MFK7002218.1"/>
    </source>
</evidence>